<feature type="domain" description="RNA polymerase sigma-70 region 2" evidence="7">
    <location>
        <begin position="116"/>
        <end position="182"/>
    </location>
</feature>
<dbReference type="InterPro" id="IPR013325">
    <property type="entry name" value="RNA_pol_sigma_r2"/>
</dbReference>
<name>A0A6J4Q7G7_9ACTN</name>
<organism evidence="9">
    <name type="scientific">uncultured Rubrobacteraceae bacterium</name>
    <dbReference type="NCBI Taxonomy" id="349277"/>
    <lineage>
        <taxon>Bacteria</taxon>
        <taxon>Bacillati</taxon>
        <taxon>Actinomycetota</taxon>
        <taxon>Rubrobacteria</taxon>
        <taxon>Rubrobacterales</taxon>
        <taxon>Rubrobacteraceae</taxon>
        <taxon>environmental samples</taxon>
    </lineage>
</organism>
<dbReference type="Gene3D" id="1.10.1740.10">
    <property type="match status" value="1"/>
</dbReference>
<feature type="domain" description="RNA polymerase sigma-70 region 4" evidence="8">
    <location>
        <begin position="217"/>
        <end position="265"/>
    </location>
</feature>
<evidence type="ECO:0000256" key="4">
    <source>
        <dbReference type="ARBA" id="ARBA00023125"/>
    </source>
</evidence>
<evidence type="ECO:0000256" key="6">
    <source>
        <dbReference type="SAM" id="MobiDB-lite"/>
    </source>
</evidence>
<evidence type="ECO:0000256" key="3">
    <source>
        <dbReference type="ARBA" id="ARBA00023082"/>
    </source>
</evidence>
<dbReference type="GO" id="GO:0006352">
    <property type="term" value="P:DNA-templated transcription initiation"/>
    <property type="evidence" value="ECO:0007669"/>
    <property type="project" value="InterPro"/>
</dbReference>
<evidence type="ECO:0000259" key="7">
    <source>
        <dbReference type="Pfam" id="PF04542"/>
    </source>
</evidence>
<dbReference type="InterPro" id="IPR007630">
    <property type="entry name" value="RNA_pol_sigma70_r4"/>
</dbReference>
<dbReference type="InterPro" id="IPR039425">
    <property type="entry name" value="RNA_pol_sigma-70-like"/>
</dbReference>
<keyword evidence="3" id="KW-0731">Sigma factor</keyword>
<dbReference type="PANTHER" id="PTHR43133:SF52">
    <property type="entry name" value="ECF RNA POLYMERASE SIGMA FACTOR SIGL"/>
    <property type="match status" value="1"/>
</dbReference>
<evidence type="ECO:0000256" key="2">
    <source>
        <dbReference type="ARBA" id="ARBA00023015"/>
    </source>
</evidence>
<dbReference type="GO" id="GO:0016987">
    <property type="term" value="F:sigma factor activity"/>
    <property type="evidence" value="ECO:0007669"/>
    <property type="project" value="UniProtKB-KW"/>
</dbReference>
<dbReference type="SUPFAM" id="SSF88946">
    <property type="entry name" value="Sigma2 domain of RNA polymerase sigma factors"/>
    <property type="match status" value="1"/>
</dbReference>
<keyword evidence="4" id="KW-0238">DNA-binding</keyword>
<evidence type="ECO:0000256" key="5">
    <source>
        <dbReference type="ARBA" id="ARBA00023163"/>
    </source>
</evidence>
<dbReference type="AlphaFoldDB" id="A0A6J4Q7G7"/>
<dbReference type="CDD" id="cd06171">
    <property type="entry name" value="Sigma70_r4"/>
    <property type="match status" value="1"/>
</dbReference>
<dbReference type="GO" id="GO:0003677">
    <property type="term" value="F:DNA binding"/>
    <property type="evidence" value="ECO:0007669"/>
    <property type="project" value="UniProtKB-KW"/>
</dbReference>
<dbReference type="Pfam" id="PF04545">
    <property type="entry name" value="Sigma70_r4"/>
    <property type="match status" value="1"/>
</dbReference>
<dbReference type="InterPro" id="IPR036388">
    <property type="entry name" value="WH-like_DNA-bd_sf"/>
</dbReference>
<sequence>MNGSTLLSVFTNMEAIKKEACVGTRPLSSLQQACTIGTQELPLSNKFIGLSIWATNPQSFVHHKGYHVSGNVAVLVTETLWHTETKRGGRYSGKMWGRTDTRRTALDSENDLRAAYAAHGAELYRLSLRSLGDEGLAEEAVQDTFVRAWRAADRHDSGIGSLRTWLFAICKNVIIDLHRARSVRPVVVGKEKEARGESADPANPIEETLVAWQMEEALRRVSDEQRQAIVETYYKGRSYKELTAEIGVPEGTLRSRVFYGMKALKRELDEMGWRPDEPRRPRPAGGEARRICAGPPRRCRAGRASGTFGWLSDLPGRA</sequence>
<keyword evidence="2" id="KW-0805">Transcription regulation</keyword>
<dbReference type="PANTHER" id="PTHR43133">
    <property type="entry name" value="RNA POLYMERASE ECF-TYPE SIGMA FACTO"/>
    <property type="match status" value="1"/>
</dbReference>
<evidence type="ECO:0000259" key="8">
    <source>
        <dbReference type="Pfam" id="PF04545"/>
    </source>
</evidence>
<protein>
    <submittedName>
        <fullName evidence="9">RNA polymerase sigma-54 factor RpoN</fullName>
    </submittedName>
</protein>
<dbReference type="Gene3D" id="1.10.10.10">
    <property type="entry name" value="Winged helix-like DNA-binding domain superfamily/Winged helix DNA-binding domain"/>
    <property type="match status" value="1"/>
</dbReference>
<gene>
    <name evidence="9" type="ORF">AVDCRST_MAG28-1667</name>
</gene>
<keyword evidence="5" id="KW-0804">Transcription</keyword>
<evidence type="ECO:0000313" key="9">
    <source>
        <dbReference type="EMBL" id="CAA9433981.1"/>
    </source>
</evidence>
<dbReference type="Pfam" id="PF04542">
    <property type="entry name" value="Sigma70_r2"/>
    <property type="match status" value="1"/>
</dbReference>
<proteinExistence type="inferred from homology"/>
<dbReference type="EMBL" id="CADCVE010000001">
    <property type="protein sequence ID" value="CAA9433981.1"/>
    <property type="molecule type" value="Genomic_DNA"/>
</dbReference>
<dbReference type="NCBIfam" id="TIGR02937">
    <property type="entry name" value="sigma70-ECF"/>
    <property type="match status" value="1"/>
</dbReference>
<dbReference type="SUPFAM" id="SSF88659">
    <property type="entry name" value="Sigma3 and sigma4 domains of RNA polymerase sigma factors"/>
    <property type="match status" value="1"/>
</dbReference>
<comment type="similarity">
    <text evidence="1">Belongs to the sigma-70 factor family. ECF subfamily.</text>
</comment>
<evidence type="ECO:0000256" key="1">
    <source>
        <dbReference type="ARBA" id="ARBA00010641"/>
    </source>
</evidence>
<dbReference type="InterPro" id="IPR013324">
    <property type="entry name" value="RNA_pol_sigma_r3/r4-like"/>
</dbReference>
<dbReference type="InterPro" id="IPR014284">
    <property type="entry name" value="RNA_pol_sigma-70_dom"/>
</dbReference>
<dbReference type="InterPro" id="IPR007627">
    <property type="entry name" value="RNA_pol_sigma70_r2"/>
</dbReference>
<reference evidence="9" key="1">
    <citation type="submission" date="2020-02" db="EMBL/GenBank/DDBJ databases">
        <authorList>
            <person name="Meier V. D."/>
        </authorList>
    </citation>
    <scope>NUCLEOTIDE SEQUENCE</scope>
    <source>
        <strain evidence="9">AVDCRST_MAG28</strain>
    </source>
</reference>
<feature type="region of interest" description="Disordered" evidence="6">
    <location>
        <begin position="272"/>
        <end position="296"/>
    </location>
</feature>
<accession>A0A6J4Q7G7</accession>